<reference evidence="2 3" key="2">
    <citation type="journal article" date="2007" name="PLoS Biol.">
        <title>Principles of genome evolution in the Drosophila melanogaster species group.</title>
        <authorList>
            <person name="Ranz J.M."/>
            <person name="Maurin D."/>
            <person name="Chan Y.S."/>
            <person name="von Grotthuss M."/>
            <person name="Hillier L.W."/>
            <person name="Roote J."/>
            <person name="Ashburner M."/>
            <person name="Bergman C.M."/>
        </authorList>
    </citation>
    <scope>NUCLEOTIDE SEQUENCE [LARGE SCALE GENOMIC DNA]</scope>
    <source>
        <strain evidence="3">Tai18E2 / Tucson 14021-0261.01</strain>
    </source>
</reference>
<dbReference type="Proteomes" id="UP000002282">
    <property type="component" value="Chromosome 3L"/>
</dbReference>
<dbReference type="AlphaFoldDB" id="B4PJX3"/>
<dbReference type="KEGG" id="dya:Dyak_GE22165"/>
<reference evidence="2 3" key="1">
    <citation type="journal article" date="2007" name="Nature">
        <title>Evolution of genes and genomes on the Drosophila phylogeny.</title>
        <authorList>
            <consortium name="Drosophila 12 Genomes Consortium"/>
            <person name="Clark A.G."/>
            <person name="Eisen M.B."/>
            <person name="Smith D.R."/>
            <person name="Bergman C.M."/>
            <person name="Oliver B."/>
            <person name="Markow T.A."/>
            <person name="Kaufman T.C."/>
            <person name="Kellis M."/>
            <person name="Gelbart W."/>
            <person name="Iyer V.N."/>
            <person name="Pollard D.A."/>
            <person name="Sackton T.B."/>
            <person name="Larracuente A.M."/>
            <person name="Singh N.D."/>
            <person name="Abad J.P."/>
            <person name="Abt D.N."/>
            <person name="Adryan B."/>
            <person name="Aguade M."/>
            <person name="Akashi H."/>
            <person name="Anderson W.W."/>
            <person name="Aquadro C.F."/>
            <person name="Ardell D.H."/>
            <person name="Arguello R."/>
            <person name="Artieri C.G."/>
            <person name="Barbash D.A."/>
            <person name="Barker D."/>
            <person name="Barsanti P."/>
            <person name="Batterham P."/>
            <person name="Batzoglou S."/>
            <person name="Begun D."/>
            <person name="Bhutkar A."/>
            <person name="Blanco E."/>
            <person name="Bosak S.A."/>
            <person name="Bradley R.K."/>
            <person name="Brand A.D."/>
            <person name="Brent M.R."/>
            <person name="Brooks A.N."/>
            <person name="Brown R.H."/>
            <person name="Butlin R.K."/>
            <person name="Caggese C."/>
            <person name="Calvi B.R."/>
            <person name="Bernardo de Carvalho A."/>
            <person name="Caspi A."/>
            <person name="Castrezana S."/>
            <person name="Celniker S.E."/>
            <person name="Chang J.L."/>
            <person name="Chapple C."/>
            <person name="Chatterji S."/>
            <person name="Chinwalla A."/>
            <person name="Civetta A."/>
            <person name="Clifton S.W."/>
            <person name="Comeron J.M."/>
            <person name="Costello J.C."/>
            <person name="Coyne J.A."/>
            <person name="Daub J."/>
            <person name="David R.G."/>
            <person name="Delcher A.L."/>
            <person name="Delehaunty K."/>
            <person name="Do C.B."/>
            <person name="Ebling H."/>
            <person name="Edwards K."/>
            <person name="Eickbush T."/>
            <person name="Evans J.D."/>
            <person name="Filipski A."/>
            <person name="Findeiss S."/>
            <person name="Freyhult E."/>
            <person name="Fulton L."/>
            <person name="Fulton R."/>
            <person name="Garcia A.C."/>
            <person name="Gardiner A."/>
            <person name="Garfield D.A."/>
            <person name="Garvin B.E."/>
            <person name="Gibson G."/>
            <person name="Gilbert D."/>
            <person name="Gnerre S."/>
            <person name="Godfrey J."/>
            <person name="Good R."/>
            <person name="Gotea V."/>
            <person name="Gravely B."/>
            <person name="Greenberg A.J."/>
            <person name="Griffiths-Jones S."/>
            <person name="Gross S."/>
            <person name="Guigo R."/>
            <person name="Gustafson E.A."/>
            <person name="Haerty W."/>
            <person name="Hahn M.W."/>
            <person name="Halligan D.L."/>
            <person name="Halpern A.L."/>
            <person name="Halter G.M."/>
            <person name="Han M.V."/>
            <person name="Heger A."/>
            <person name="Hillier L."/>
            <person name="Hinrichs A.S."/>
            <person name="Holmes I."/>
            <person name="Hoskins R.A."/>
            <person name="Hubisz M.J."/>
            <person name="Hultmark D."/>
            <person name="Huntley M.A."/>
            <person name="Jaffe D.B."/>
            <person name="Jagadeeshan S."/>
            <person name="Jeck W.R."/>
            <person name="Johnson J."/>
            <person name="Jones C.D."/>
            <person name="Jordan W.C."/>
            <person name="Karpen G.H."/>
            <person name="Kataoka E."/>
            <person name="Keightley P.D."/>
            <person name="Kheradpour P."/>
            <person name="Kirkness E.F."/>
            <person name="Koerich L.B."/>
            <person name="Kristiansen K."/>
            <person name="Kudrna D."/>
            <person name="Kulathinal R.J."/>
            <person name="Kumar S."/>
            <person name="Kwok R."/>
            <person name="Lander E."/>
            <person name="Langley C.H."/>
            <person name="Lapoint R."/>
            <person name="Lazzaro B.P."/>
            <person name="Lee S.J."/>
            <person name="Levesque L."/>
            <person name="Li R."/>
            <person name="Lin C.F."/>
            <person name="Lin M.F."/>
            <person name="Lindblad-Toh K."/>
            <person name="Llopart A."/>
            <person name="Long M."/>
            <person name="Low L."/>
            <person name="Lozovsky E."/>
            <person name="Lu J."/>
            <person name="Luo M."/>
            <person name="Machado C.A."/>
            <person name="Makalowski W."/>
            <person name="Marzo M."/>
            <person name="Matsuda M."/>
            <person name="Matzkin L."/>
            <person name="McAllister B."/>
            <person name="McBride C.S."/>
            <person name="McKernan B."/>
            <person name="McKernan K."/>
            <person name="Mendez-Lago M."/>
            <person name="Minx P."/>
            <person name="Mollenhauer M.U."/>
            <person name="Montooth K."/>
            <person name="Mount S.M."/>
            <person name="Mu X."/>
            <person name="Myers E."/>
            <person name="Negre B."/>
            <person name="Newfeld S."/>
            <person name="Nielsen R."/>
            <person name="Noor M.A."/>
            <person name="O'Grady P."/>
            <person name="Pachter L."/>
            <person name="Papaceit M."/>
            <person name="Parisi M.J."/>
            <person name="Parisi M."/>
            <person name="Parts L."/>
            <person name="Pedersen J.S."/>
            <person name="Pesole G."/>
            <person name="Phillippy A.M."/>
            <person name="Ponting C.P."/>
            <person name="Pop M."/>
            <person name="Porcelli D."/>
            <person name="Powell J.R."/>
            <person name="Prohaska S."/>
            <person name="Pruitt K."/>
            <person name="Puig M."/>
            <person name="Quesneville H."/>
            <person name="Ram K.R."/>
            <person name="Rand D."/>
            <person name="Rasmussen M.D."/>
            <person name="Reed L.K."/>
            <person name="Reenan R."/>
            <person name="Reily A."/>
            <person name="Remington K.A."/>
            <person name="Rieger T.T."/>
            <person name="Ritchie M.G."/>
            <person name="Robin C."/>
            <person name="Rogers Y.H."/>
            <person name="Rohde C."/>
            <person name="Rozas J."/>
            <person name="Rubenfield M.J."/>
            <person name="Ruiz A."/>
            <person name="Russo S."/>
            <person name="Salzberg S.L."/>
            <person name="Sanchez-Gracia A."/>
            <person name="Saranga D.J."/>
            <person name="Sato H."/>
            <person name="Schaeffer S.W."/>
            <person name="Schatz M.C."/>
            <person name="Schlenke T."/>
            <person name="Schwartz R."/>
            <person name="Segarra C."/>
            <person name="Singh R.S."/>
            <person name="Sirot L."/>
            <person name="Sirota M."/>
            <person name="Sisneros N.B."/>
            <person name="Smith C.D."/>
            <person name="Smith T.F."/>
            <person name="Spieth J."/>
            <person name="Stage D.E."/>
            <person name="Stark A."/>
            <person name="Stephan W."/>
            <person name="Strausberg R.L."/>
            <person name="Strempel S."/>
            <person name="Sturgill D."/>
            <person name="Sutton G."/>
            <person name="Sutton G.G."/>
            <person name="Tao W."/>
            <person name="Teichmann S."/>
            <person name="Tobari Y.N."/>
            <person name="Tomimura Y."/>
            <person name="Tsolas J.M."/>
            <person name="Valente V.L."/>
            <person name="Venter E."/>
            <person name="Venter J.C."/>
            <person name="Vicario S."/>
            <person name="Vieira F.G."/>
            <person name="Vilella A.J."/>
            <person name="Villasante A."/>
            <person name="Walenz B."/>
            <person name="Wang J."/>
            <person name="Wasserman M."/>
            <person name="Watts T."/>
            <person name="Wilson D."/>
            <person name="Wilson R.K."/>
            <person name="Wing R.A."/>
            <person name="Wolfner M.F."/>
            <person name="Wong A."/>
            <person name="Wong G.K."/>
            <person name="Wu C.I."/>
            <person name="Wu G."/>
            <person name="Yamamoto D."/>
            <person name="Yang H.P."/>
            <person name="Yang S.P."/>
            <person name="Yorke J.A."/>
            <person name="Yoshida K."/>
            <person name="Zdobnov E."/>
            <person name="Zhang P."/>
            <person name="Zhang Y."/>
            <person name="Zimin A.V."/>
            <person name="Baldwin J."/>
            <person name="Abdouelleil A."/>
            <person name="Abdulkadir J."/>
            <person name="Abebe A."/>
            <person name="Abera B."/>
            <person name="Abreu J."/>
            <person name="Acer S.C."/>
            <person name="Aftuck L."/>
            <person name="Alexander A."/>
            <person name="An P."/>
            <person name="Anderson E."/>
            <person name="Anderson S."/>
            <person name="Arachi H."/>
            <person name="Azer M."/>
            <person name="Bachantsang P."/>
            <person name="Barry A."/>
            <person name="Bayul T."/>
            <person name="Berlin A."/>
            <person name="Bessette D."/>
            <person name="Bloom T."/>
            <person name="Blye J."/>
            <person name="Boguslavskiy L."/>
            <person name="Bonnet C."/>
            <person name="Boukhgalter B."/>
            <person name="Bourzgui I."/>
            <person name="Brown A."/>
            <person name="Cahill P."/>
            <person name="Channer S."/>
            <person name="Cheshatsang Y."/>
            <person name="Chuda L."/>
            <person name="Citroen M."/>
            <person name="Collymore A."/>
            <person name="Cooke P."/>
            <person name="Costello M."/>
            <person name="D'Aco K."/>
            <person name="Daza R."/>
            <person name="De Haan G."/>
            <person name="DeGray S."/>
            <person name="DeMaso C."/>
            <person name="Dhargay N."/>
            <person name="Dooley K."/>
            <person name="Dooley E."/>
            <person name="Doricent M."/>
            <person name="Dorje P."/>
            <person name="Dorjee K."/>
            <person name="Dupes A."/>
            <person name="Elong R."/>
            <person name="Falk J."/>
            <person name="Farina A."/>
            <person name="Faro S."/>
            <person name="Ferguson D."/>
            <person name="Fisher S."/>
            <person name="Foley C.D."/>
            <person name="Franke A."/>
            <person name="Friedrich D."/>
            <person name="Gadbois L."/>
            <person name="Gearin G."/>
            <person name="Gearin C.R."/>
            <person name="Giannoukos G."/>
            <person name="Goode T."/>
            <person name="Graham J."/>
            <person name="Grandbois E."/>
            <person name="Grewal S."/>
            <person name="Gyaltsen K."/>
            <person name="Hafez N."/>
            <person name="Hagos B."/>
            <person name="Hall J."/>
            <person name="Henson C."/>
            <person name="Hollinger A."/>
            <person name="Honan T."/>
            <person name="Huard M.D."/>
            <person name="Hughes L."/>
            <person name="Hurhula B."/>
            <person name="Husby M.E."/>
            <person name="Kamat A."/>
            <person name="Kanga B."/>
            <person name="Kashin S."/>
            <person name="Khazanovich D."/>
            <person name="Kisner P."/>
            <person name="Lance K."/>
            <person name="Lara M."/>
            <person name="Lee W."/>
            <person name="Lennon N."/>
            <person name="Letendre F."/>
            <person name="LeVine R."/>
            <person name="Lipovsky A."/>
            <person name="Liu X."/>
            <person name="Liu J."/>
            <person name="Liu S."/>
            <person name="Lokyitsang T."/>
            <person name="Lokyitsang Y."/>
            <person name="Lubonja R."/>
            <person name="Lui A."/>
            <person name="MacDonald P."/>
            <person name="Magnisalis V."/>
            <person name="Maru K."/>
            <person name="Matthews C."/>
            <person name="McCusker W."/>
            <person name="McDonough S."/>
            <person name="Mehta T."/>
            <person name="Meldrim J."/>
            <person name="Meneus L."/>
            <person name="Mihai O."/>
            <person name="Mihalev A."/>
            <person name="Mihova T."/>
            <person name="Mittelman R."/>
            <person name="Mlenga V."/>
            <person name="Montmayeur A."/>
            <person name="Mulrain L."/>
            <person name="Navidi A."/>
            <person name="Naylor J."/>
            <person name="Negash T."/>
            <person name="Nguyen T."/>
            <person name="Nguyen N."/>
            <person name="Nicol R."/>
            <person name="Norbu C."/>
            <person name="Norbu N."/>
            <person name="Novod N."/>
            <person name="O'Neill B."/>
            <person name="Osman S."/>
            <person name="Markiewicz E."/>
            <person name="Oyono O.L."/>
            <person name="Patti C."/>
            <person name="Phunkhang P."/>
            <person name="Pierre F."/>
            <person name="Priest M."/>
            <person name="Raghuraman S."/>
            <person name="Rege F."/>
            <person name="Reyes R."/>
            <person name="Rise C."/>
            <person name="Rogov P."/>
            <person name="Ross K."/>
            <person name="Ryan E."/>
            <person name="Settipalli S."/>
            <person name="Shea T."/>
            <person name="Sherpa N."/>
            <person name="Shi L."/>
            <person name="Shih D."/>
            <person name="Sparrow T."/>
            <person name="Spaulding J."/>
            <person name="Stalker J."/>
            <person name="Stange-Thomann N."/>
            <person name="Stavropoulos S."/>
            <person name="Stone C."/>
            <person name="Strader C."/>
            <person name="Tesfaye S."/>
            <person name="Thomson T."/>
            <person name="Thoulutsang Y."/>
            <person name="Thoulutsang D."/>
            <person name="Topham K."/>
            <person name="Topping I."/>
            <person name="Tsamla T."/>
            <person name="Vassiliev H."/>
            <person name="Vo A."/>
            <person name="Wangchuk T."/>
            <person name="Wangdi T."/>
            <person name="Weiand M."/>
            <person name="Wilkinson J."/>
            <person name="Wilson A."/>
            <person name="Yadav S."/>
            <person name="Young G."/>
            <person name="Yu Q."/>
            <person name="Zembek L."/>
            <person name="Zhong D."/>
            <person name="Zimmer A."/>
            <person name="Zwirko Z."/>
            <person name="Jaffe D.B."/>
            <person name="Alvarez P."/>
            <person name="Brockman W."/>
            <person name="Butler J."/>
            <person name="Chin C."/>
            <person name="Gnerre S."/>
            <person name="Grabherr M."/>
            <person name="Kleber M."/>
            <person name="Mauceli E."/>
            <person name="MacCallum I."/>
        </authorList>
    </citation>
    <scope>NUCLEOTIDE SEQUENCE [LARGE SCALE GENOMIC DNA]</scope>
    <source>
        <strain evidence="3">Tai18E2 / Tucson 14021-0261.01</strain>
    </source>
</reference>
<evidence type="ECO:0000313" key="2">
    <source>
        <dbReference type="EMBL" id="EDW94742.2"/>
    </source>
</evidence>
<dbReference type="EMBL" id="CM000159">
    <property type="protein sequence ID" value="EDW94742.2"/>
    <property type="molecule type" value="Genomic_DNA"/>
</dbReference>
<dbReference type="InterPro" id="IPR031754">
    <property type="entry name" value="DUF4736"/>
</dbReference>
<accession>B4PJX3</accession>
<sequence length="206" mass="24343">MPMILMSWRSILRLIRLHYQVVGNIAVLCLLVMSIIDYGYIYHECDLLWWCEVVGQEEITPLTVLLHIGGIKVAIILIITLWSYGKEGAAKDQQGNLDMPISFVRRRYSRFLVMLLLASMDRLIQHHPRIDDFLQNHKDCGEAVKEFRWRARKLFERTDLQLCLPLHEVLSVDEQQEKELLRLGYGQKLTQLRELDIYKMVYNTRK</sequence>
<dbReference type="eggNOG" id="ENOG502TBF7">
    <property type="taxonomic scope" value="Eukaryota"/>
</dbReference>
<organism evidence="2 3">
    <name type="scientific">Drosophila yakuba</name>
    <name type="common">Fruit fly</name>
    <dbReference type="NCBI Taxonomy" id="7245"/>
    <lineage>
        <taxon>Eukaryota</taxon>
        <taxon>Metazoa</taxon>
        <taxon>Ecdysozoa</taxon>
        <taxon>Arthropoda</taxon>
        <taxon>Hexapoda</taxon>
        <taxon>Insecta</taxon>
        <taxon>Pterygota</taxon>
        <taxon>Neoptera</taxon>
        <taxon>Endopterygota</taxon>
        <taxon>Diptera</taxon>
        <taxon>Brachycera</taxon>
        <taxon>Muscomorpha</taxon>
        <taxon>Ephydroidea</taxon>
        <taxon>Drosophilidae</taxon>
        <taxon>Drosophila</taxon>
        <taxon>Sophophora</taxon>
    </lineage>
</organism>
<keyword evidence="3" id="KW-1185">Reference proteome</keyword>
<keyword evidence="1" id="KW-1133">Transmembrane helix</keyword>
<dbReference type="OrthoDB" id="7844406at2759"/>
<gene>
    <name evidence="2" type="primary">Dyak\GE22165</name>
    <name evidence="2" type="synonym">dyak_GLEANR_5865</name>
    <name evidence="2" type="synonym">GE22165</name>
    <name evidence="2" type="ORF">Dyak_GE22165</name>
</gene>
<proteinExistence type="predicted"/>
<dbReference type="Pfam" id="PF15883">
    <property type="entry name" value="DUF4736"/>
    <property type="match status" value="1"/>
</dbReference>
<keyword evidence="1" id="KW-0472">Membrane</keyword>
<feature type="transmembrane region" description="Helical" evidence="1">
    <location>
        <begin position="62"/>
        <end position="84"/>
    </location>
</feature>
<evidence type="ECO:0000313" key="3">
    <source>
        <dbReference type="Proteomes" id="UP000002282"/>
    </source>
</evidence>
<protein>
    <submittedName>
        <fullName evidence="2">Uncharacterized protein</fullName>
    </submittedName>
</protein>
<keyword evidence="1" id="KW-0812">Transmembrane</keyword>
<feature type="transmembrane region" description="Helical" evidence="1">
    <location>
        <begin position="21"/>
        <end position="42"/>
    </location>
</feature>
<dbReference type="HOGENOM" id="CLU_1344550_0_0_1"/>
<evidence type="ECO:0000256" key="1">
    <source>
        <dbReference type="SAM" id="Phobius"/>
    </source>
</evidence>
<name>B4PJX3_DROYA</name>